<organism evidence="5 6">
    <name type="scientific">Nocardioides euryhalodurans</name>
    <dbReference type="NCBI Taxonomy" id="2518370"/>
    <lineage>
        <taxon>Bacteria</taxon>
        <taxon>Bacillati</taxon>
        <taxon>Actinomycetota</taxon>
        <taxon>Actinomycetes</taxon>
        <taxon>Propionibacteriales</taxon>
        <taxon>Nocardioidaceae</taxon>
        <taxon>Nocardioides</taxon>
    </lineage>
</organism>
<accession>A0A4P7GND5</accession>
<reference evidence="5 6" key="1">
    <citation type="submission" date="2019-03" db="EMBL/GenBank/DDBJ databases">
        <title>Three New Species of Nocardioides, Nocardioides euryhalodurans sp. nov., Nocardioides seonyuensis sp. nov. and Nocardioides eburneoflavus sp. nov., Iolated from Soil.</title>
        <authorList>
            <person name="Roh S.G."/>
            <person name="Lee C."/>
            <person name="Kim M.-K."/>
            <person name="Kim S.B."/>
        </authorList>
    </citation>
    <scope>NUCLEOTIDE SEQUENCE [LARGE SCALE GENOMIC DNA]</scope>
    <source>
        <strain evidence="5 6">MMS17-SY117</strain>
    </source>
</reference>
<dbReference type="PANTHER" id="PTHR44688:SF16">
    <property type="entry name" value="DNA-BINDING TRANSCRIPTIONAL ACTIVATOR DEVR_DOSR"/>
    <property type="match status" value="1"/>
</dbReference>
<dbReference type="PROSITE" id="PS50043">
    <property type="entry name" value="HTH_LUXR_2"/>
    <property type="match status" value="1"/>
</dbReference>
<dbReference type="PANTHER" id="PTHR44688">
    <property type="entry name" value="DNA-BINDING TRANSCRIPTIONAL ACTIVATOR DEVR_DOSR"/>
    <property type="match status" value="1"/>
</dbReference>
<dbReference type="GO" id="GO:0003677">
    <property type="term" value="F:DNA binding"/>
    <property type="evidence" value="ECO:0007669"/>
    <property type="project" value="UniProtKB-KW"/>
</dbReference>
<dbReference type="RefSeq" id="WP_135078571.1">
    <property type="nucleotide sequence ID" value="NZ_CP038267.1"/>
</dbReference>
<evidence type="ECO:0000313" key="5">
    <source>
        <dbReference type="EMBL" id="QBR93291.1"/>
    </source>
</evidence>
<protein>
    <submittedName>
        <fullName evidence="5">Response regulator transcription factor</fullName>
    </submittedName>
</protein>
<evidence type="ECO:0000259" key="4">
    <source>
        <dbReference type="PROSITE" id="PS50043"/>
    </source>
</evidence>
<dbReference type="InterPro" id="IPR036388">
    <property type="entry name" value="WH-like_DNA-bd_sf"/>
</dbReference>
<evidence type="ECO:0000256" key="3">
    <source>
        <dbReference type="ARBA" id="ARBA00023163"/>
    </source>
</evidence>
<feature type="domain" description="HTH luxR-type" evidence="4">
    <location>
        <begin position="130"/>
        <end position="195"/>
    </location>
</feature>
<dbReference type="AlphaFoldDB" id="A0A4P7GND5"/>
<dbReference type="Pfam" id="PF00196">
    <property type="entry name" value="GerE"/>
    <property type="match status" value="1"/>
</dbReference>
<dbReference type="KEGG" id="noy:EXE57_14230"/>
<sequence>MNALRVAIEHESGLVVAGIAALLEQYPDRVLVVDGTSGVVDVILYGLAAEAETPTWEPIHDDTLHNLIRRSQAAVIALGWPGSPGVHLAMACGARGWLSLDSTADELVEALSRIHAEEPVELPQDGRCHPGVARSGLTPREVDVLALIGTGATNAEIAAELFVSVNSVKTYIRTAYRKIGVSRRTQAVLWAEHHGLHPTVRPEAIATEAVG</sequence>
<dbReference type="SUPFAM" id="SSF46894">
    <property type="entry name" value="C-terminal effector domain of the bipartite response regulators"/>
    <property type="match status" value="1"/>
</dbReference>
<dbReference type="CDD" id="cd06170">
    <property type="entry name" value="LuxR_C_like"/>
    <property type="match status" value="1"/>
</dbReference>
<keyword evidence="3" id="KW-0804">Transcription</keyword>
<dbReference type="InterPro" id="IPR000792">
    <property type="entry name" value="Tscrpt_reg_LuxR_C"/>
</dbReference>
<gene>
    <name evidence="5" type="ORF">EXE57_14230</name>
</gene>
<dbReference type="PRINTS" id="PR00038">
    <property type="entry name" value="HTHLUXR"/>
</dbReference>
<evidence type="ECO:0000256" key="2">
    <source>
        <dbReference type="ARBA" id="ARBA00023125"/>
    </source>
</evidence>
<dbReference type="Gene3D" id="1.10.10.10">
    <property type="entry name" value="Winged helix-like DNA-binding domain superfamily/Winged helix DNA-binding domain"/>
    <property type="match status" value="1"/>
</dbReference>
<evidence type="ECO:0000256" key="1">
    <source>
        <dbReference type="ARBA" id="ARBA00023015"/>
    </source>
</evidence>
<evidence type="ECO:0000313" key="6">
    <source>
        <dbReference type="Proteomes" id="UP000294894"/>
    </source>
</evidence>
<keyword evidence="2" id="KW-0238">DNA-binding</keyword>
<name>A0A4P7GND5_9ACTN</name>
<dbReference type="EMBL" id="CP038267">
    <property type="protein sequence ID" value="QBR93291.1"/>
    <property type="molecule type" value="Genomic_DNA"/>
</dbReference>
<dbReference type="GO" id="GO:0006355">
    <property type="term" value="P:regulation of DNA-templated transcription"/>
    <property type="evidence" value="ECO:0007669"/>
    <property type="project" value="InterPro"/>
</dbReference>
<dbReference type="SMART" id="SM00421">
    <property type="entry name" value="HTH_LUXR"/>
    <property type="match status" value="1"/>
</dbReference>
<keyword evidence="6" id="KW-1185">Reference proteome</keyword>
<dbReference type="OrthoDB" id="9816529at2"/>
<dbReference type="InterPro" id="IPR016032">
    <property type="entry name" value="Sig_transdc_resp-reg_C-effctor"/>
</dbReference>
<keyword evidence="1" id="KW-0805">Transcription regulation</keyword>
<dbReference type="Proteomes" id="UP000294894">
    <property type="component" value="Chromosome"/>
</dbReference>
<proteinExistence type="predicted"/>